<dbReference type="AlphaFoldDB" id="A0A0S2DCE4"/>
<accession>A0A0S2DCE4</accession>
<dbReference type="EMBL" id="CP013140">
    <property type="protein sequence ID" value="ALN56197.1"/>
    <property type="molecule type" value="Genomic_DNA"/>
</dbReference>
<gene>
    <name evidence="2" type="ORF">GLE_0839</name>
</gene>
<dbReference type="KEGG" id="lez:GLE_0839"/>
<organism evidence="2 3">
    <name type="scientific">Lysobacter enzymogenes</name>
    <dbReference type="NCBI Taxonomy" id="69"/>
    <lineage>
        <taxon>Bacteria</taxon>
        <taxon>Pseudomonadati</taxon>
        <taxon>Pseudomonadota</taxon>
        <taxon>Gammaproteobacteria</taxon>
        <taxon>Lysobacterales</taxon>
        <taxon>Lysobacteraceae</taxon>
        <taxon>Lysobacter</taxon>
    </lineage>
</organism>
<protein>
    <submittedName>
        <fullName evidence="2">Uncharacterized protein</fullName>
    </submittedName>
</protein>
<evidence type="ECO:0000313" key="2">
    <source>
        <dbReference type="EMBL" id="ALN56197.1"/>
    </source>
</evidence>
<feature type="region of interest" description="Disordered" evidence="1">
    <location>
        <begin position="134"/>
        <end position="159"/>
    </location>
</feature>
<dbReference type="Proteomes" id="UP000061569">
    <property type="component" value="Chromosome"/>
</dbReference>
<proteinExistence type="predicted"/>
<evidence type="ECO:0000313" key="3">
    <source>
        <dbReference type="Proteomes" id="UP000061569"/>
    </source>
</evidence>
<feature type="compositionally biased region" description="Basic and acidic residues" evidence="1">
    <location>
        <begin position="134"/>
        <end position="147"/>
    </location>
</feature>
<dbReference type="PATRIC" id="fig|69.6.peg.828"/>
<sequence length="159" mass="18358">MLVAARIRMRCDPYRLRCAHDASASRRHDRDAVDSSDFRGICAVGAHRARRARMRVRAFELNESFSRREIREGSRYAWRSHSCDADTNVDATRRNERNATQRNATNAQRIRAAMLNDSFMPALLLHTHACKHERTASPHSRTNDARCKPLRQRSVSIDK</sequence>
<name>A0A0S2DCE4_LYSEN</name>
<reference evidence="2 3" key="1">
    <citation type="submission" date="2015-11" db="EMBL/GenBank/DDBJ databases">
        <title>Genome sequences of Lysobacter enzymogenes strain C3 and Lysobacter antibioticus ATCC 29479.</title>
        <authorList>
            <person name="Kobayashi D.Y."/>
        </authorList>
    </citation>
    <scope>NUCLEOTIDE SEQUENCE [LARGE SCALE GENOMIC DNA]</scope>
    <source>
        <strain evidence="2 3">C3</strain>
    </source>
</reference>
<evidence type="ECO:0000256" key="1">
    <source>
        <dbReference type="SAM" id="MobiDB-lite"/>
    </source>
</evidence>